<dbReference type="AlphaFoldDB" id="A0A3S4J1T6"/>
<evidence type="ECO:0000259" key="1">
    <source>
        <dbReference type="PROSITE" id="PS50887"/>
    </source>
</evidence>
<reference evidence="2 3" key="1">
    <citation type="submission" date="2018-12" db="EMBL/GenBank/DDBJ databases">
        <authorList>
            <consortium name="Pathogen Informatics"/>
        </authorList>
    </citation>
    <scope>NUCLEOTIDE SEQUENCE [LARGE SCALE GENOMIC DNA]</scope>
    <source>
        <strain evidence="2 3">NCTC9695</strain>
    </source>
</reference>
<gene>
    <name evidence="2" type="ORF">NCTC9695_03741</name>
</gene>
<evidence type="ECO:0000313" key="2">
    <source>
        <dbReference type="EMBL" id="VEB43285.1"/>
    </source>
</evidence>
<dbReference type="PROSITE" id="PS50887">
    <property type="entry name" value="GGDEF"/>
    <property type="match status" value="1"/>
</dbReference>
<evidence type="ECO:0000313" key="3">
    <source>
        <dbReference type="Proteomes" id="UP000275777"/>
    </source>
</evidence>
<organism evidence="2 3">
    <name type="scientific">Chromobacterium violaceum</name>
    <dbReference type="NCBI Taxonomy" id="536"/>
    <lineage>
        <taxon>Bacteria</taxon>
        <taxon>Pseudomonadati</taxon>
        <taxon>Pseudomonadota</taxon>
        <taxon>Betaproteobacteria</taxon>
        <taxon>Neisseriales</taxon>
        <taxon>Chromobacteriaceae</taxon>
        <taxon>Chromobacterium</taxon>
    </lineage>
</organism>
<protein>
    <recommendedName>
        <fullName evidence="1">GGDEF domain-containing protein</fullName>
    </recommendedName>
</protein>
<dbReference type="InterPro" id="IPR000160">
    <property type="entry name" value="GGDEF_dom"/>
</dbReference>
<sequence>MPDITPERLLKIADEGLYQAKSAGRNTYRLLRVAEPPFVAGICHSGANRVI</sequence>
<dbReference type="EMBL" id="LR134182">
    <property type="protein sequence ID" value="VEB43285.1"/>
    <property type="molecule type" value="Genomic_DNA"/>
</dbReference>
<dbReference type="Proteomes" id="UP000275777">
    <property type="component" value="Chromosome"/>
</dbReference>
<accession>A0A3S4J1T6</accession>
<feature type="domain" description="GGDEF" evidence="1">
    <location>
        <begin position="1"/>
        <end position="33"/>
    </location>
</feature>
<name>A0A3S4J1T6_CHRVL</name>
<proteinExistence type="predicted"/>